<reference evidence="1" key="2">
    <citation type="journal article" date="2021" name="Microbiol. Resour. Announc.">
        <title>Complete Genome Sequence of Polycladomyces abyssicola JIR-001T, Isolated from Hemipelagic Sediment in Deep Seawater.</title>
        <authorList>
            <person name="Tsubouchi T."/>
            <person name="Kaneko Y."/>
        </authorList>
    </citation>
    <scope>NUCLEOTIDE SEQUENCE</scope>
    <source>
        <strain evidence="1">JIR-001</strain>
    </source>
</reference>
<gene>
    <name evidence="1" type="ORF">JIR001_17410</name>
</gene>
<sequence length="49" mass="5900">MSWDKRQARPYLSTRSLKPENQETPIRFLKEGRLESLFFFGEIIFLIPI</sequence>
<protein>
    <submittedName>
        <fullName evidence="1">Uncharacterized protein</fullName>
    </submittedName>
</protein>
<name>A0A8D5UFX2_9BACL</name>
<reference evidence="1" key="1">
    <citation type="journal article" date="2013" name="Int. J. Syst. Evol. Microbiol.">
        <title>Polycladomyces abyssicola gen. nov., sp. nov., a thermophilic filamentous bacterium isolated from hemipelagic sediment.</title>
        <authorList>
            <person name="Tsubouchi T."/>
            <person name="Shimane Y."/>
            <person name="Mori K."/>
            <person name="Usui K."/>
            <person name="Hiraki T."/>
            <person name="Tame A."/>
            <person name="Uematsu K."/>
            <person name="Maruyama T."/>
            <person name="Hatada Y."/>
        </authorList>
    </citation>
    <scope>NUCLEOTIDE SEQUENCE</scope>
    <source>
        <strain evidence="1">JIR-001</strain>
    </source>
</reference>
<dbReference type="EMBL" id="AP024601">
    <property type="protein sequence ID" value="BCU81958.1"/>
    <property type="molecule type" value="Genomic_DNA"/>
</dbReference>
<dbReference type="AlphaFoldDB" id="A0A8D5UFX2"/>
<accession>A0A8D5UFX2</accession>
<evidence type="ECO:0000313" key="1">
    <source>
        <dbReference type="EMBL" id="BCU81958.1"/>
    </source>
</evidence>
<keyword evidence="2" id="KW-1185">Reference proteome</keyword>
<proteinExistence type="predicted"/>
<organism evidence="1 2">
    <name type="scientific">Polycladomyces abyssicola</name>
    <dbReference type="NCBI Taxonomy" id="1125966"/>
    <lineage>
        <taxon>Bacteria</taxon>
        <taxon>Bacillati</taxon>
        <taxon>Bacillota</taxon>
        <taxon>Bacilli</taxon>
        <taxon>Bacillales</taxon>
        <taxon>Thermoactinomycetaceae</taxon>
        <taxon>Polycladomyces</taxon>
    </lineage>
</organism>
<dbReference type="KEGG" id="pabs:JIR001_17410"/>
<dbReference type="Proteomes" id="UP000677436">
    <property type="component" value="Chromosome"/>
</dbReference>
<evidence type="ECO:0000313" key="2">
    <source>
        <dbReference type="Proteomes" id="UP000677436"/>
    </source>
</evidence>